<accession>A0A1A9ZFP0</accession>
<feature type="region of interest" description="Disordered" evidence="1">
    <location>
        <begin position="61"/>
        <end position="83"/>
    </location>
</feature>
<reference evidence="2" key="2">
    <citation type="submission" date="2020-05" db="UniProtKB">
        <authorList>
            <consortium name="EnsemblMetazoa"/>
        </authorList>
    </citation>
    <scope>IDENTIFICATION</scope>
    <source>
        <strain evidence="2">IAEA</strain>
    </source>
</reference>
<dbReference type="EnsemblMetazoa" id="GPAI013147-RA">
    <property type="protein sequence ID" value="GPAI013147-PA"/>
    <property type="gene ID" value="GPAI013147"/>
</dbReference>
<evidence type="ECO:0000256" key="1">
    <source>
        <dbReference type="SAM" id="MobiDB-lite"/>
    </source>
</evidence>
<dbReference type="VEuPathDB" id="VectorBase:GPAI013147"/>
<evidence type="ECO:0000313" key="2">
    <source>
        <dbReference type="EnsemblMetazoa" id="GPAI013147-PA"/>
    </source>
</evidence>
<name>A0A1A9ZFP0_GLOPL</name>
<protein>
    <submittedName>
        <fullName evidence="2">Uncharacterized protein</fullName>
    </submittedName>
</protein>
<organism evidence="2 3">
    <name type="scientific">Glossina pallidipes</name>
    <name type="common">Tsetse fly</name>
    <dbReference type="NCBI Taxonomy" id="7398"/>
    <lineage>
        <taxon>Eukaryota</taxon>
        <taxon>Metazoa</taxon>
        <taxon>Ecdysozoa</taxon>
        <taxon>Arthropoda</taxon>
        <taxon>Hexapoda</taxon>
        <taxon>Insecta</taxon>
        <taxon>Pterygota</taxon>
        <taxon>Neoptera</taxon>
        <taxon>Endopterygota</taxon>
        <taxon>Diptera</taxon>
        <taxon>Brachycera</taxon>
        <taxon>Muscomorpha</taxon>
        <taxon>Hippoboscoidea</taxon>
        <taxon>Glossinidae</taxon>
        <taxon>Glossina</taxon>
    </lineage>
</organism>
<evidence type="ECO:0000313" key="3">
    <source>
        <dbReference type="Proteomes" id="UP000092445"/>
    </source>
</evidence>
<sequence>MTAINSAANAKFKSYYLLNNSNSNRNSNNNKKNILTAKTYMHYRKHHRPVACTYRVAKRSNAGHNSKQYGQTRHRTARRGTAQHSTSTLVLVLATATQVAWFSQFMAKKRKILHAPVFMSLTKRFNK</sequence>
<dbReference type="Proteomes" id="UP000092445">
    <property type="component" value="Unassembled WGS sequence"/>
</dbReference>
<keyword evidence="3" id="KW-1185">Reference proteome</keyword>
<feature type="compositionally biased region" description="Polar residues" evidence="1">
    <location>
        <begin position="62"/>
        <end position="71"/>
    </location>
</feature>
<proteinExistence type="predicted"/>
<reference evidence="3" key="1">
    <citation type="submission" date="2014-03" db="EMBL/GenBank/DDBJ databases">
        <authorList>
            <person name="Aksoy S."/>
            <person name="Warren W."/>
            <person name="Wilson R.K."/>
        </authorList>
    </citation>
    <scope>NUCLEOTIDE SEQUENCE [LARGE SCALE GENOMIC DNA]</scope>
    <source>
        <strain evidence="3">IAEA</strain>
    </source>
</reference>
<dbReference type="AlphaFoldDB" id="A0A1A9ZFP0"/>